<dbReference type="InterPro" id="IPR016047">
    <property type="entry name" value="M23ase_b-sheet_dom"/>
</dbReference>
<dbReference type="RefSeq" id="WP_013300894.1">
    <property type="nucleotide sequence ID" value="NC_014414.1"/>
</dbReference>
<gene>
    <name evidence="8" type="ordered locus">PB2503_09334</name>
</gene>
<evidence type="ECO:0000256" key="3">
    <source>
        <dbReference type="ARBA" id="ARBA00022723"/>
    </source>
</evidence>
<keyword evidence="9" id="KW-1185">Reference proteome</keyword>
<dbReference type="Pfam" id="PF01551">
    <property type="entry name" value="Peptidase_M23"/>
    <property type="match status" value="1"/>
</dbReference>
<dbReference type="eggNOG" id="COG0739">
    <property type="taxonomic scope" value="Bacteria"/>
</dbReference>
<dbReference type="SUPFAM" id="SSF51261">
    <property type="entry name" value="Duplicated hybrid motif"/>
    <property type="match status" value="1"/>
</dbReference>
<dbReference type="HOGENOM" id="CLU_484716_0_0_5"/>
<dbReference type="InterPro" id="IPR050570">
    <property type="entry name" value="Cell_wall_metabolism_enzyme"/>
</dbReference>
<dbReference type="InterPro" id="IPR011055">
    <property type="entry name" value="Dup_hybrid_motif"/>
</dbReference>
<evidence type="ECO:0000256" key="4">
    <source>
        <dbReference type="ARBA" id="ARBA00022801"/>
    </source>
</evidence>
<name>E0TD97_PARBH</name>
<dbReference type="PANTHER" id="PTHR21666:SF288">
    <property type="entry name" value="CELL DIVISION PROTEIN YTFB"/>
    <property type="match status" value="1"/>
</dbReference>
<organism evidence="8 9">
    <name type="scientific">Parvularcula bermudensis (strain ATCC BAA-594 / HTCC2503 / KCTC 12087)</name>
    <dbReference type="NCBI Taxonomy" id="314260"/>
    <lineage>
        <taxon>Bacteria</taxon>
        <taxon>Pseudomonadati</taxon>
        <taxon>Pseudomonadota</taxon>
        <taxon>Alphaproteobacteria</taxon>
        <taxon>Parvularculales</taxon>
        <taxon>Parvularculaceae</taxon>
        <taxon>Parvularcula</taxon>
    </lineage>
</organism>
<dbReference type="Proteomes" id="UP000001302">
    <property type="component" value="Chromosome"/>
</dbReference>
<comment type="cofactor">
    <cofactor evidence="1">
        <name>Zn(2+)</name>
        <dbReference type="ChEBI" id="CHEBI:29105"/>
    </cofactor>
</comment>
<evidence type="ECO:0000256" key="6">
    <source>
        <dbReference type="ARBA" id="ARBA00023049"/>
    </source>
</evidence>
<dbReference type="GO" id="GO:0004222">
    <property type="term" value="F:metalloendopeptidase activity"/>
    <property type="evidence" value="ECO:0007669"/>
    <property type="project" value="TreeGrafter"/>
</dbReference>
<dbReference type="EMBL" id="CP002156">
    <property type="protein sequence ID" value="ADM09920.1"/>
    <property type="molecule type" value="Genomic_DNA"/>
</dbReference>
<dbReference type="OrthoDB" id="9805070at2"/>
<dbReference type="Gene3D" id="2.70.70.10">
    <property type="entry name" value="Glucose Permease (Domain IIA)"/>
    <property type="match status" value="1"/>
</dbReference>
<evidence type="ECO:0000313" key="9">
    <source>
        <dbReference type="Proteomes" id="UP000001302"/>
    </source>
</evidence>
<keyword evidence="6" id="KW-0482">Metalloprotease</keyword>
<reference evidence="8 9" key="2">
    <citation type="journal article" date="2011" name="J. Bacteriol.">
        <title>Complete genome sequence of strain HTCC2503T of Parvularcula bermudensis, the type species of the order "Parvularculales" in the class Alphaproteobacteria.</title>
        <authorList>
            <person name="Oh H.M."/>
            <person name="Kang I."/>
            <person name="Vergin K.L."/>
            <person name="Kang D."/>
            <person name="Rhee K.H."/>
            <person name="Giovannoni S.J."/>
            <person name="Cho J.C."/>
        </authorList>
    </citation>
    <scope>NUCLEOTIDE SEQUENCE [LARGE SCALE GENOMIC DNA]</scope>
    <source>
        <strain evidence="9">ATCC BAA-594 / HTCC2503 / KCTC 12087</strain>
    </source>
</reference>
<accession>E0TD97</accession>
<feature type="domain" description="M23ase beta-sheet core" evidence="7">
    <location>
        <begin position="426"/>
        <end position="522"/>
    </location>
</feature>
<evidence type="ECO:0000256" key="1">
    <source>
        <dbReference type="ARBA" id="ARBA00001947"/>
    </source>
</evidence>
<keyword evidence="2" id="KW-0645">Protease</keyword>
<keyword evidence="3" id="KW-0479">Metal-binding</keyword>
<dbReference type="CDD" id="cd12797">
    <property type="entry name" value="M23_peptidase"/>
    <property type="match status" value="1"/>
</dbReference>
<evidence type="ECO:0000259" key="7">
    <source>
        <dbReference type="Pfam" id="PF01551"/>
    </source>
</evidence>
<evidence type="ECO:0000313" key="8">
    <source>
        <dbReference type="EMBL" id="ADM09920.1"/>
    </source>
</evidence>
<dbReference type="GO" id="GO:0046872">
    <property type="term" value="F:metal ion binding"/>
    <property type="evidence" value="ECO:0007669"/>
    <property type="project" value="UniProtKB-KW"/>
</dbReference>
<dbReference type="Gene3D" id="3.10.450.350">
    <property type="match status" value="1"/>
</dbReference>
<dbReference type="STRING" id="314260.PB2503_09334"/>
<keyword evidence="5" id="KW-0862">Zinc</keyword>
<dbReference type="AlphaFoldDB" id="E0TD97"/>
<evidence type="ECO:0000256" key="2">
    <source>
        <dbReference type="ARBA" id="ARBA00022670"/>
    </source>
</evidence>
<sequence>MRDHGPMGPIVLMAMVIGGIAVLTVAGGGLWSMASGSGGADAVRAEDLPLPAASSRSAQLSLDLTSPLWEWGAAPRVRPDPVRLTFGASRDAAVSPSLALSTERSVPAPGPILEPVVRPRLKPIYRGDDIPVVKAIDRRAAQLAPSDVLAFASGDDFTGGREALFAQYQQDKAEERRERGYMTLALNRGETLSQTLESLGGDPDDIDALLTAVAEVADPKRIEAGTAIDYALEPVLRQGLDAQPQTAPIYDVKLTRLRWRPDDNHLVTAWRRSDGSYTARHEKIDFARRYAAAAGVISHSLFTAGSRASVPNEVMQRFANLYLYDVDFARDIYRGDRFEVVYEVFYDDHGQYVGSGEIVFAAMTWRGGSGQRAFYRFEAAGDEDLPYYDSKGESGARLLMKTPIEGARVTSSFGRRRHPVLGYTKTHKGVDFGAPSGTPIMAAGDGVIERAAMTGSFGNYVKIKHQKGFATAYAHLKGYGPGIKTGARVRQGDIIGYVGTTGRSTGPHLHYEVLKDGQVQNPMTLKVTEGRRLEAALQGDFDKRRDFVDTIRVRPLTVASAN</sequence>
<keyword evidence="4" id="KW-0378">Hydrolase</keyword>
<protein>
    <submittedName>
        <fullName evidence="8">M23/M37 peptidase</fullName>
    </submittedName>
</protein>
<reference evidence="9" key="1">
    <citation type="submission" date="2010-08" db="EMBL/GenBank/DDBJ databases">
        <title>Genome sequence of Parvularcula bermudensis HTCC2503.</title>
        <authorList>
            <person name="Kang D.-M."/>
            <person name="Oh H.-M."/>
            <person name="Cho J.-C."/>
        </authorList>
    </citation>
    <scope>NUCLEOTIDE SEQUENCE [LARGE SCALE GENOMIC DNA]</scope>
    <source>
        <strain evidence="9">ATCC BAA-594 / HTCC2503 / KCTC 12087</strain>
    </source>
</reference>
<dbReference type="KEGG" id="pbr:PB2503_09334"/>
<evidence type="ECO:0000256" key="5">
    <source>
        <dbReference type="ARBA" id="ARBA00022833"/>
    </source>
</evidence>
<dbReference type="PANTHER" id="PTHR21666">
    <property type="entry name" value="PEPTIDASE-RELATED"/>
    <property type="match status" value="1"/>
</dbReference>
<dbReference type="GO" id="GO:0006508">
    <property type="term" value="P:proteolysis"/>
    <property type="evidence" value="ECO:0007669"/>
    <property type="project" value="UniProtKB-KW"/>
</dbReference>
<proteinExistence type="predicted"/>